<feature type="domain" description="Aminotransferase class I/classII large" evidence="5">
    <location>
        <begin position="25"/>
        <end position="383"/>
    </location>
</feature>
<evidence type="ECO:0000313" key="7">
    <source>
        <dbReference type="Proteomes" id="UP000609531"/>
    </source>
</evidence>
<evidence type="ECO:0000256" key="3">
    <source>
        <dbReference type="ARBA" id="ARBA00022679"/>
    </source>
</evidence>
<dbReference type="EC" id="2.6.1.-" evidence="4"/>
<dbReference type="InterPro" id="IPR004838">
    <property type="entry name" value="NHTrfase_class1_PyrdxlP-BS"/>
</dbReference>
<keyword evidence="2 4" id="KW-0032">Aminotransferase</keyword>
<protein>
    <recommendedName>
        <fullName evidence="4">Aminotransferase</fullName>
        <ecNumber evidence="4">2.6.1.-</ecNumber>
    </recommendedName>
</protein>
<comment type="similarity">
    <text evidence="4">Belongs to the class-I pyridoxal-phosphate-dependent aminotransferase family.</text>
</comment>
<proteinExistence type="inferred from homology"/>
<dbReference type="InterPro" id="IPR015424">
    <property type="entry name" value="PyrdxlP-dep_Trfase"/>
</dbReference>
<evidence type="ECO:0000313" key="6">
    <source>
        <dbReference type="EMBL" id="MBJ3777221.1"/>
    </source>
</evidence>
<dbReference type="InterPro" id="IPR015422">
    <property type="entry name" value="PyrdxlP-dep_Trfase_small"/>
</dbReference>
<dbReference type="Gene3D" id="3.90.1150.10">
    <property type="entry name" value="Aspartate Aminotransferase, domain 1"/>
    <property type="match status" value="1"/>
</dbReference>
<organism evidence="6 7">
    <name type="scientific">Acuticoccus mangrovi</name>
    <dbReference type="NCBI Taxonomy" id="2796142"/>
    <lineage>
        <taxon>Bacteria</taxon>
        <taxon>Pseudomonadati</taxon>
        <taxon>Pseudomonadota</taxon>
        <taxon>Alphaproteobacteria</taxon>
        <taxon>Hyphomicrobiales</taxon>
        <taxon>Amorphaceae</taxon>
        <taxon>Acuticoccus</taxon>
    </lineage>
</organism>
<name>A0A934MII0_9HYPH</name>
<keyword evidence="3 4" id="KW-0808">Transferase</keyword>
<accession>A0A934MII0</accession>
<dbReference type="InterPro" id="IPR015421">
    <property type="entry name" value="PyrdxlP-dep_Trfase_major"/>
</dbReference>
<dbReference type="CDD" id="cd00609">
    <property type="entry name" value="AAT_like"/>
    <property type="match status" value="1"/>
</dbReference>
<keyword evidence="7" id="KW-1185">Reference proteome</keyword>
<dbReference type="Gene3D" id="3.40.640.10">
    <property type="entry name" value="Type I PLP-dependent aspartate aminotransferase-like (Major domain)"/>
    <property type="match status" value="1"/>
</dbReference>
<dbReference type="Pfam" id="PF00155">
    <property type="entry name" value="Aminotran_1_2"/>
    <property type="match status" value="1"/>
</dbReference>
<dbReference type="GO" id="GO:0008483">
    <property type="term" value="F:transaminase activity"/>
    <property type="evidence" value="ECO:0007669"/>
    <property type="project" value="UniProtKB-KW"/>
</dbReference>
<sequence>MFEAQSPFERLRGALSGIAPGLPPIDLSVGSPRHAPPDFVAEVIGRHAAAFGGYPSISGTPAFQEAVHGFLDRRYRLEGWLREVGALLPLSGSREGLFLSALTARDLLAKADPAILFANPFYQVYPAAAHAFGAEPVPIGPSHGSILPDWDTVPAAVLDRTIAYYFGSPSNPAGTWASLADWHALFDRALEHDFFIFADECYSEVYREAIGAPVGALEAAKERPEALSRLFVFNSLSKRSNLAGLRVGFVAGAAEPIAAMREFRNQAGPQVPTPLQEAAAAAYNDEAHVVANRRLYDAKYAAAERILSPIFGSLTTPAGFFLWLPVGGDDVAAAVMLWREVGVRVVPGRFLALGSAGGNPGEGHVRLALVADQAEAEEAFERIASVYRAALPRAAAAHA</sequence>
<dbReference type="Proteomes" id="UP000609531">
    <property type="component" value="Unassembled WGS sequence"/>
</dbReference>
<evidence type="ECO:0000256" key="1">
    <source>
        <dbReference type="ARBA" id="ARBA00001933"/>
    </source>
</evidence>
<dbReference type="InterPro" id="IPR050881">
    <property type="entry name" value="LL-DAP_aminotransferase"/>
</dbReference>
<dbReference type="PANTHER" id="PTHR42832:SF3">
    <property type="entry name" value="L-GLUTAMINE--4-(METHYLSULFANYL)-2-OXOBUTANOATE AMINOTRANSFERASE"/>
    <property type="match status" value="1"/>
</dbReference>
<dbReference type="AlphaFoldDB" id="A0A934MII0"/>
<dbReference type="SUPFAM" id="SSF53383">
    <property type="entry name" value="PLP-dependent transferases"/>
    <property type="match status" value="1"/>
</dbReference>
<dbReference type="RefSeq" id="WP_198883123.1">
    <property type="nucleotide sequence ID" value="NZ_JAEKJA010000013.1"/>
</dbReference>
<dbReference type="PROSITE" id="PS00105">
    <property type="entry name" value="AA_TRANSFER_CLASS_1"/>
    <property type="match status" value="1"/>
</dbReference>
<evidence type="ECO:0000256" key="2">
    <source>
        <dbReference type="ARBA" id="ARBA00022576"/>
    </source>
</evidence>
<dbReference type="InterPro" id="IPR004839">
    <property type="entry name" value="Aminotransferase_I/II_large"/>
</dbReference>
<gene>
    <name evidence="6" type="ORF">JCR33_16055</name>
</gene>
<dbReference type="EMBL" id="JAEKJA010000013">
    <property type="protein sequence ID" value="MBJ3777221.1"/>
    <property type="molecule type" value="Genomic_DNA"/>
</dbReference>
<reference evidence="6" key="1">
    <citation type="submission" date="2020-12" db="EMBL/GenBank/DDBJ databases">
        <title>Bacterial taxonomy.</title>
        <authorList>
            <person name="Pan X."/>
        </authorList>
    </citation>
    <scope>NUCLEOTIDE SEQUENCE</scope>
    <source>
        <strain evidence="6">B2012</strain>
    </source>
</reference>
<comment type="caution">
    <text evidence="6">The sequence shown here is derived from an EMBL/GenBank/DDBJ whole genome shotgun (WGS) entry which is preliminary data.</text>
</comment>
<evidence type="ECO:0000256" key="4">
    <source>
        <dbReference type="RuleBase" id="RU000481"/>
    </source>
</evidence>
<comment type="cofactor">
    <cofactor evidence="1 4">
        <name>pyridoxal 5'-phosphate</name>
        <dbReference type="ChEBI" id="CHEBI:597326"/>
    </cofactor>
</comment>
<evidence type="ECO:0000259" key="5">
    <source>
        <dbReference type="Pfam" id="PF00155"/>
    </source>
</evidence>
<dbReference type="GO" id="GO:0030170">
    <property type="term" value="F:pyridoxal phosphate binding"/>
    <property type="evidence" value="ECO:0007669"/>
    <property type="project" value="InterPro"/>
</dbReference>
<dbReference type="PANTHER" id="PTHR42832">
    <property type="entry name" value="AMINO ACID AMINOTRANSFERASE"/>
    <property type="match status" value="1"/>
</dbReference>